<evidence type="ECO:0000313" key="2">
    <source>
        <dbReference type="Proteomes" id="UP000056968"/>
    </source>
</evidence>
<gene>
    <name evidence="1" type="ORF">ATN00_18675</name>
</gene>
<dbReference type="STRING" id="1332080.ATN00_18675"/>
<dbReference type="SUPFAM" id="SSF49299">
    <property type="entry name" value="PKD domain"/>
    <property type="match status" value="1"/>
</dbReference>
<organism evidence="1 2">
    <name type="scientific">Sphingobium baderi</name>
    <dbReference type="NCBI Taxonomy" id="1332080"/>
    <lineage>
        <taxon>Bacteria</taxon>
        <taxon>Pseudomonadati</taxon>
        <taxon>Pseudomonadota</taxon>
        <taxon>Alphaproteobacteria</taxon>
        <taxon>Sphingomonadales</taxon>
        <taxon>Sphingomonadaceae</taxon>
        <taxon>Sphingobium</taxon>
    </lineage>
</organism>
<dbReference type="AlphaFoldDB" id="A0A0S3F4S7"/>
<dbReference type="Proteomes" id="UP000056968">
    <property type="component" value="Chromosome"/>
</dbReference>
<keyword evidence="2" id="KW-1185">Reference proteome</keyword>
<protein>
    <submittedName>
        <fullName evidence="1">Uncharacterized protein</fullName>
    </submittedName>
</protein>
<dbReference type="KEGG" id="sbd:ATN00_18675"/>
<proteinExistence type="predicted"/>
<accession>A0A0S3F4S7</accession>
<sequence>MGGALDLASYALTDSYFGAPYIDRDEHRSEPRSHRVVHGGFAGTDTRFNFYFQSEEGYRSRMFQPMEGGHAGHENIFGEGPVAKISGGLEMAFRLGGYMVESNCGHIGDDIDPRGGEDPTLYGFRAAIESARLSRHLAEQIYGAPPANGYVYGGSGGGRRSPGCLEYGAGVYTGALPYHSGGNIEPWGTTSRVRSEQPVHFGLMFNVQRLLGDRIGSVIDAMAPGGSGDPCAGLNVHQREELTNLYRLGFPRGDEFMISQPFGQIWLWTSIADMLLEDDADYFRAFWSEPGYLGHDEPQFVENDVIDVEATVARVLTARDLQENTEFADPALQALAYPSIFIAMLNQTMDLPMAIQLEGVGSGYRRGAGVYVQTGEAAGRRLYAMGESNDIFFLDGRGEANLLRATGVKAGDKVRVDNRPFLAFCYYYRHHISDDPICDFLRIDGKPIYPQHAVPLASPLMGVPYCGQYEGKLMWIHATHDSSLWPPQGLTYKRAVEQAQGLEGAQENFRIRWTENAEHTPPMMVPMQPNRSAANWLITFQGLVEQSLKDLIDWVEQGIDPASTQFTFSDGKINLPKSAGERGGIQPVIAVTANGAARIETAVGEKITLEVIAEVPPGAGTIIALEWDFDGKGTYPVKEEVTGTDARMRSMVTHAFDTAGTYFPTARVTSHRDGDCAAVTRRIENLAAARVIVS</sequence>
<dbReference type="InterPro" id="IPR035986">
    <property type="entry name" value="PKD_dom_sf"/>
</dbReference>
<dbReference type="EMBL" id="CP013264">
    <property type="protein sequence ID" value="ALR22774.1"/>
    <property type="molecule type" value="Genomic_DNA"/>
</dbReference>
<reference evidence="1 2" key="1">
    <citation type="submission" date="2015-11" db="EMBL/GenBank/DDBJ databases">
        <title>A Two-component Flavoprotein Monooxygenase System MeaXY Responsible for para-Hydroxylation of 2-Methyl-6-ethylaniline and 2,6-Diethylaniline in Sphingobium baderi DE-13.</title>
        <authorList>
            <person name="Cheng M."/>
            <person name="Meng Q."/>
            <person name="Yang Y."/>
            <person name="Chu C."/>
            <person name="Yan X."/>
            <person name="He J."/>
            <person name="Li S."/>
        </authorList>
    </citation>
    <scope>NUCLEOTIDE SEQUENCE [LARGE SCALE GENOMIC DNA]</scope>
    <source>
        <strain evidence="1 2">DE-13</strain>
    </source>
</reference>
<dbReference type="InterPro" id="IPR013783">
    <property type="entry name" value="Ig-like_fold"/>
</dbReference>
<dbReference type="OrthoDB" id="906600at2"/>
<name>A0A0S3F4S7_9SPHN</name>
<dbReference type="Gene3D" id="2.60.40.10">
    <property type="entry name" value="Immunoglobulins"/>
    <property type="match status" value="1"/>
</dbReference>
<evidence type="ECO:0000313" key="1">
    <source>
        <dbReference type="EMBL" id="ALR22774.1"/>
    </source>
</evidence>